<accession>A0AA88ISW8</accession>
<reference evidence="2" key="1">
    <citation type="submission" date="2023-07" db="EMBL/GenBank/DDBJ databases">
        <title>Chromosome-level genome assembly of Artemia franciscana.</title>
        <authorList>
            <person name="Jo E."/>
        </authorList>
    </citation>
    <scope>NUCLEOTIDE SEQUENCE</scope>
    <source>
        <tissue evidence="2">Whole body</tissue>
    </source>
</reference>
<feature type="region of interest" description="Disordered" evidence="1">
    <location>
        <begin position="32"/>
        <end position="75"/>
    </location>
</feature>
<evidence type="ECO:0000313" key="3">
    <source>
        <dbReference type="Proteomes" id="UP001187531"/>
    </source>
</evidence>
<evidence type="ECO:0000256" key="1">
    <source>
        <dbReference type="SAM" id="MobiDB-lite"/>
    </source>
</evidence>
<gene>
    <name evidence="2" type="ORF">QYM36_000598</name>
</gene>
<comment type="caution">
    <text evidence="2">The sequence shown here is derived from an EMBL/GenBank/DDBJ whole genome shotgun (WGS) entry which is preliminary data.</text>
</comment>
<evidence type="ECO:0000313" key="2">
    <source>
        <dbReference type="EMBL" id="KAK2726197.1"/>
    </source>
</evidence>
<proteinExistence type="predicted"/>
<keyword evidence="3" id="KW-1185">Reference proteome</keyword>
<organism evidence="2 3">
    <name type="scientific">Artemia franciscana</name>
    <name type="common">Brine shrimp</name>
    <name type="synonym">Artemia sanfranciscana</name>
    <dbReference type="NCBI Taxonomy" id="6661"/>
    <lineage>
        <taxon>Eukaryota</taxon>
        <taxon>Metazoa</taxon>
        <taxon>Ecdysozoa</taxon>
        <taxon>Arthropoda</taxon>
        <taxon>Crustacea</taxon>
        <taxon>Branchiopoda</taxon>
        <taxon>Anostraca</taxon>
        <taxon>Artemiidae</taxon>
        <taxon>Artemia</taxon>
    </lineage>
</organism>
<sequence>MQPTRTVQYTDIVNMLDEIDLLPELSYLQNLDDEEEDWTPMNMQNQGDDTETSSKSDDKEDAVPNMMAASNPKQH</sequence>
<feature type="compositionally biased region" description="Basic and acidic residues" evidence="1">
    <location>
        <begin position="52"/>
        <end position="62"/>
    </location>
</feature>
<name>A0AA88ISW8_ARTSF</name>
<dbReference type="Proteomes" id="UP001187531">
    <property type="component" value="Unassembled WGS sequence"/>
</dbReference>
<dbReference type="EMBL" id="JAVRJZ010000002">
    <property type="protein sequence ID" value="KAK2726197.1"/>
    <property type="molecule type" value="Genomic_DNA"/>
</dbReference>
<dbReference type="AlphaFoldDB" id="A0AA88ISW8"/>
<protein>
    <submittedName>
        <fullName evidence="2">Uncharacterized protein</fullName>
    </submittedName>
</protein>